<feature type="transmembrane region" description="Helical" evidence="5">
    <location>
        <begin position="203"/>
        <end position="223"/>
    </location>
</feature>
<evidence type="ECO:0000256" key="3">
    <source>
        <dbReference type="ARBA" id="ARBA00022989"/>
    </source>
</evidence>
<evidence type="ECO:0000256" key="4">
    <source>
        <dbReference type="ARBA" id="ARBA00023136"/>
    </source>
</evidence>
<dbReference type="GO" id="GO:0005783">
    <property type="term" value="C:endoplasmic reticulum"/>
    <property type="evidence" value="ECO:0007669"/>
    <property type="project" value="TreeGrafter"/>
</dbReference>
<feature type="transmembrane region" description="Helical" evidence="5">
    <location>
        <begin position="229"/>
        <end position="254"/>
    </location>
</feature>
<dbReference type="InterPro" id="IPR006214">
    <property type="entry name" value="Bax_inhibitor_1-related"/>
</dbReference>
<proteinExistence type="inferred from homology"/>
<dbReference type="GO" id="GO:0016020">
    <property type="term" value="C:membrane"/>
    <property type="evidence" value="ECO:0007669"/>
    <property type="project" value="UniProtKB-SubCell"/>
</dbReference>
<dbReference type="Proteomes" id="UP000887566">
    <property type="component" value="Unplaced"/>
</dbReference>
<dbReference type="GO" id="GO:2001234">
    <property type="term" value="P:negative regulation of apoptotic signaling pathway"/>
    <property type="evidence" value="ECO:0007669"/>
    <property type="project" value="TreeGrafter"/>
</dbReference>
<name>A0A914XG42_9BILA</name>
<evidence type="ECO:0000256" key="6">
    <source>
        <dbReference type="SAM" id="MobiDB-lite"/>
    </source>
</evidence>
<dbReference type="Pfam" id="PF01027">
    <property type="entry name" value="Bax1-I"/>
    <property type="match status" value="1"/>
</dbReference>
<keyword evidence="7" id="KW-1185">Reference proteome</keyword>
<feature type="compositionally biased region" description="Low complexity" evidence="6">
    <location>
        <begin position="1"/>
        <end position="11"/>
    </location>
</feature>
<comment type="similarity">
    <text evidence="5">Belongs to the BI1 family.</text>
</comment>
<dbReference type="PANTHER" id="PTHR23291:SF127">
    <property type="entry name" value="PROTEIN LIFEGUARD 1-LIKE"/>
    <property type="match status" value="1"/>
</dbReference>
<feature type="compositionally biased region" description="Pro residues" evidence="6">
    <location>
        <begin position="12"/>
        <end position="29"/>
    </location>
</feature>
<dbReference type="WBParaSite" id="PSAMB.scaffold7567size7438.g30245.t1">
    <property type="protein sequence ID" value="PSAMB.scaffold7567size7438.g30245.t1"/>
    <property type="gene ID" value="PSAMB.scaffold7567size7438.g30245"/>
</dbReference>
<dbReference type="GO" id="GO:0005794">
    <property type="term" value="C:Golgi apparatus"/>
    <property type="evidence" value="ECO:0007669"/>
    <property type="project" value="TreeGrafter"/>
</dbReference>
<feature type="transmembrane region" description="Helical" evidence="5">
    <location>
        <begin position="146"/>
        <end position="167"/>
    </location>
</feature>
<dbReference type="PANTHER" id="PTHR23291">
    <property type="entry name" value="BAX INHIBITOR-RELATED"/>
    <property type="match status" value="1"/>
</dbReference>
<evidence type="ECO:0000313" key="8">
    <source>
        <dbReference type="WBParaSite" id="PSAMB.scaffold7567size7438.g30245.t1"/>
    </source>
</evidence>
<keyword evidence="2 5" id="KW-0812">Transmembrane</keyword>
<protein>
    <submittedName>
        <fullName evidence="8">Uncharacterized protein</fullName>
    </submittedName>
</protein>
<keyword evidence="4 5" id="KW-0472">Membrane</keyword>
<organism evidence="7 8">
    <name type="scientific">Plectus sambesii</name>
    <dbReference type="NCBI Taxonomy" id="2011161"/>
    <lineage>
        <taxon>Eukaryota</taxon>
        <taxon>Metazoa</taxon>
        <taxon>Ecdysozoa</taxon>
        <taxon>Nematoda</taxon>
        <taxon>Chromadorea</taxon>
        <taxon>Plectida</taxon>
        <taxon>Plectina</taxon>
        <taxon>Plectoidea</taxon>
        <taxon>Plectidae</taxon>
        <taxon>Plectus</taxon>
    </lineage>
</organism>
<feature type="transmembrane region" description="Helical" evidence="5">
    <location>
        <begin position="266"/>
        <end position="288"/>
    </location>
</feature>
<evidence type="ECO:0000256" key="1">
    <source>
        <dbReference type="ARBA" id="ARBA00004141"/>
    </source>
</evidence>
<comment type="subcellular location">
    <subcellularLocation>
        <location evidence="1">Membrane</location>
        <topology evidence="1">Multi-pass membrane protein</topology>
    </subcellularLocation>
</comment>
<dbReference type="CDD" id="cd10428">
    <property type="entry name" value="LFG_like"/>
    <property type="match status" value="1"/>
</dbReference>
<evidence type="ECO:0000313" key="7">
    <source>
        <dbReference type="Proteomes" id="UP000887566"/>
    </source>
</evidence>
<feature type="region of interest" description="Disordered" evidence="6">
    <location>
        <begin position="1"/>
        <end position="43"/>
    </location>
</feature>
<feature type="transmembrane region" description="Helical" evidence="5">
    <location>
        <begin position="116"/>
        <end position="134"/>
    </location>
</feature>
<feature type="transmembrane region" description="Helical" evidence="5">
    <location>
        <begin position="173"/>
        <end position="191"/>
    </location>
</feature>
<sequence length="326" mass="35626">MSQPYGYANQPPYNPNAPPQAGWAPPPAGGYPNQQGGFVPPPMPHFQAPPPAGGYDGYTEEGRVKQDFGFSDKTVRAGFIRKVFTLVTIMLAVVAGMVALALIHQPTNTFIRRTPGLYYASYATFMVVYIVLMCCESVRRRTPANLICLAILTLAIGYMTMMITAMYNVQSVLMALGITVGCCAGIIIFSMQTKHDLTSCMGVLCIIGLVMFFFGIVAIIVSVTTGARWLYLVYAGLAALLFMAYLAVDIQMIMGGRKYEISPEDYIFAAIQVFIDIVYIFWMLLSVIGGSSSAIPKNGCYGNALANEEMNPSFCIEIVLFVFSRN</sequence>
<dbReference type="AlphaFoldDB" id="A0A914XG42"/>
<keyword evidence="3 5" id="KW-1133">Transmembrane helix</keyword>
<evidence type="ECO:0000256" key="5">
    <source>
        <dbReference type="RuleBase" id="RU004379"/>
    </source>
</evidence>
<accession>A0A914XG42</accession>
<reference evidence="8" key="1">
    <citation type="submission" date="2022-11" db="UniProtKB">
        <authorList>
            <consortium name="WormBaseParasite"/>
        </authorList>
    </citation>
    <scope>IDENTIFICATION</scope>
</reference>
<evidence type="ECO:0000256" key="2">
    <source>
        <dbReference type="ARBA" id="ARBA00022692"/>
    </source>
</evidence>
<feature type="transmembrane region" description="Helical" evidence="5">
    <location>
        <begin position="83"/>
        <end position="104"/>
    </location>
</feature>